<dbReference type="PANTHER" id="PTHR33055">
    <property type="entry name" value="TRANSPOSASE FOR INSERTION SEQUENCE ELEMENT IS1111A"/>
    <property type="match status" value="1"/>
</dbReference>
<reference evidence="4" key="2">
    <citation type="submission" date="2019-02" db="EMBL/GenBank/DDBJ databases">
        <title>Granulicella sibirica sp. nov., a psychrotolerant acidobacterium isolated from an organic soil layer in forested tundra, West Siberia.</title>
        <authorList>
            <person name="Oshkin I.Y."/>
            <person name="Kulichevskaya I.S."/>
            <person name="Rijpstra W.I.C."/>
            <person name="Sinninghe Damste J.S."/>
            <person name="Rakitin A.L."/>
            <person name="Ravin N.V."/>
            <person name="Dedysh S.N."/>
        </authorList>
    </citation>
    <scope>NUCLEOTIDE SEQUENCE [LARGE SCALE GENOMIC DNA]</scope>
    <source>
        <strain evidence="4">AF10</strain>
    </source>
</reference>
<reference evidence="3 4" key="1">
    <citation type="submission" date="2018-11" db="EMBL/GenBank/DDBJ databases">
        <authorList>
            <person name="Mardanov A.V."/>
            <person name="Ravin N.V."/>
            <person name="Dedysh S.N."/>
        </authorList>
    </citation>
    <scope>NUCLEOTIDE SEQUENCE [LARGE SCALE GENOMIC DNA]</scope>
    <source>
        <strain evidence="3 4">AF10</strain>
    </source>
</reference>
<dbReference type="Pfam" id="PF02371">
    <property type="entry name" value="Transposase_20"/>
    <property type="match status" value="1"/>
</dbReference>
<dbReference type="InterPro" id="IPR047650">
    <property type="entry name" value="Transpos_IS110"/>
</dbReference>
<accession>A0A4Q0T0G9</accession>
<dbReference type="EMBL" id="RDSM01000002">
    <property type="protein sequence ID" value="RXH56677.1"/>
    <property type="molecule type" value="Genomic_DNA"/>
</dbReference>
<dbReference type="GO" id="GO:0003677">
    <property type="term" value="F:DNA binding"/>
    <property type="evidence" value="ECO:0007669"/>
    <property type="project" value="InterPro"/>
</dbReference>
<keyword evidence="4" id="KW-1185">Reference proteome</keyword>
<proteinExistence type="predicted"/>
<organism evidence="3 4">
    <name type="scientific">Granulicella sibirica</name>
    <dbReference type="NCBI Taxonomy" id="2479048"/>
    <lineage>
        <taxon>Bacteria</taxon>
        <taxon>Pseudomonadati</taxon>
        <taxon>Acidobacteriota</taxon>
        <taxon>Terriglobia</taxon>
        <taxon>Terriglobales</taxon>
        <taxon>Acidobacteriaceae</taxon>
        <taxon>Granulicella</taxon>
    </lineage>
</organism>
<dbReference type="GO" id="GO:0004803">
    <property type="term" value="F:transposase activity"/>
    <property type="evidence" value="ECO:0007669"/>
    <property type="project" value="InterPro"/>
</dbReference>
<gene>
    <name evidence="3" type="ORF">GRAN_3534</name>
</gene>
<sequence>MQTVRSFVGMDVHKETISVSVAEDGRNGPVRFIGVIPNQPDDIAKMAKRLAKHGELDFCYEAGGCGYNIYRQLTALGHSCTVAATSLIPRKPGERIKTDRRDSQKLAILHRSGDLTKVWVPDATHEALRDLVRARVDASMHLMRARQQLLAFLLRHGRSYPTGKHWTQRHRSWLAGQTFQQEVHRIVFQDYVETVWTAQERRDALIERIGAMTASWSLGPLVEALRGLRGIDLLSAATFICTTGDLSRFESPRMLMGYLGLVPSEHSSGGSVRRGGITKTGNREARRMLIEAAWSYRYPARVAKEKAEILVHLPKNIRDIAWKAQTRLCARYRTMTARGKKPTVVVTALARELAGFIWAIGQEMRTPMTT</sequence>
<feature type="domain" description="Transposase IS110-like N-terminal" evidence="1">
    <location>
        <begin position="8"/>
        <end position="154"/>
    </location>
</feature>
<protein>
    <submittedName>
        <fullName evidence="3">Mobile element protein</fullName>
    </submittedName>
</protein>
<dbReference type="GO" id="GO:0006313">
    <property type="term" value="P:DNA transposition"/>
    <property type="evidence" value="ECO:0007669"/>
    <property type="project" value="InterPro"/>
</dbReference>
<evidence type="ECO:0000313" key="4">
    <source>
        <dbReference type="Proteomes" id="UP000289437"/>
    </source>
</evidence>
<dbReference type="NCBIfam" id="NF033542">
    <property type="entry name" value="transpos_IS110"/>
    <property type="match status" value="1"/>
</dbReference>
<evidence type="ECO:0000259" key="1">
    <source>
        <dbReference type="Pfam" id="PF01548"/>
    </source>
</evidence>
<dbReference type="InterPro" id="IPR002525">
    <property type="entry name" value="Transp_IS110-like_N"/>
</dbReference>
<evidence type="ECO:0000313" key="3">
    <source>
        <dbReference type="EMBL" id="RXH56677.1"/>
    </source>
</evidence>
<dbReference type="AlphaFoldDB" id="A0A4Q0T0G9"/>
<evidence type="ECO:0000259" key="2">
    <source>
        <dbReference type="Pfam" id="PF02371"/>
    </source>
</evidence>
<dbReference type="InterPro" id="IPR003346">
    <property type="entry name" value="Transposase_20"/>
</dbReference>
<name>A0A4Q0T0G9_9BACT</name>
<dbReference type="RefSeq" id="WP_128914099.1">
    <property type="nucleotide sequence ID" value="NZ_RDSM01000002.1"/>
</dbReference>
<comment type="caution">
    <text evidence="3">The sequence shown here is derived from an EMBL/GenBank/DDBJ whole genome shotgun (WGS) entry which is preliminary data.</text>
</comment>
<dbReference type="OrthoDB" id="106296at2"/>
<dbReference type="Proteomes" id="UP000289437">
    <property type="component" value="Unassembled WGS sequence"/>
</dbReference>
<dbReference type="Pfam" id="PF01548">
    <property type="entry name" value="DEDD_Tnp_IS110"/>
    <property type="match status" value="1"/>
</dbReference>
<feature type="domain" description="Transposase IS116/IS110/IS902 C-terminal" evidence="2">
    <location>
        <begin position="223"/>
        <end position="296"/>
    </location>
</feature>
<dbReference type="PANTHER" id="PTHR33055:SF13">
    <property type="entry name" value="TRANSPOSASE"/>
    <property type="match status" value="1"/>
</dbReference>